<evidence type="ECO:0000313" key="6">
    <source>
        <dbReference type="EMBL" id="MBB6041812.1"/>
    </source>
</evidence>
<evidence type="ECO:0000256" key="4">
    <source>
        <dbReference type="SAM" id="SignalP"/>
    </source>
</evidence>
<evidence type="ECO:0000313" key="7">
    <source>
        <dbReference type="Proteomes" id="UP000522163"/>
    </source>
</evidence>
<comment type="subcellular location">
    <subcellularLocation>
        <location evidence="1">Cell envelope</location>
    </subcellularLocation>
</comment>
<dbReference type="SUPFAM" id="SSF53822">
    <property type="entry name" value="Periplasmic binding protein-like I"/>
    <property type="match status" value="1"/>
</dbReference>
<accession>A0A7W9SGP1</accession>
<dbReference type="Proteomes" id="UP000522163">
    <property type="component" value="Unassembled WGS sequence"/>
</dbReference>
<dbReference type="CDD" id="cd20001">
    <property type="entry name" value="PBP1_LsrB_Quorum_Sensing-like"/>
    <property type="match status" value="1"/>
</dbReference>
<dbReference type="InterPro" id="IPR025997">
    <property type="entry name" value="SBP_2_dom"/>
</dbReference>
<name>A0A7W9SGP1_9FIRM</name>
<dbReference type="GO" id="GO:0030246">
    <property type="term" value="F:carbohydrate binding"/>
    <property type="evidence" value="ECO:0007669"/>
    <property type="project" value="TreeGrafter"/>
</dbReference>
<keyword evidence="6" id="KW-0813">Transport</keyword>
<proteinExistence type="inferred from homology"/>
<evidence type="ECO:0000256" key="2">
    <source>
        <dbReference type="ARBA" id="ARBA00007639"/>
    </source>
</evidence>
<feature type="region of interest" description="Disordered" evidence="3">
    <location>
        <begin position="25"/>
        <end position="48"/>
    </location>
</feature>
<feature type="signal peptide" evidence="4">
    <location>
        <begin position="1"/>
        <end position="19"/>
    </location>
</feature>
<evidence type="ECO:0000259" key="5">
    <source>
        <dbReference type="Pfam" id="PF13407"/>
    </source>
</evidence>
<protein>
    <submittedName>
        <fullName evidence="6">Simple sugar transport system substrate-binding protein</fullName>
    </submittedName>
</protein>
<keyword evidence="6" id="KW-0762">Sugar transport</keyword>
<reference evidence="6 7" key="1">
    <citation type="submission" date="2020-08" db="EMBL/GenBank/DDBJ databases">
        <title>Genomic Encyclopedia of Type Strains, Phase IV (KMG-IV): sequencing the most valuable type-strain genomes for metagenomic binning, comparative biology and taxonomic classification.</title>
        <authorList>
            <person name="Goeker M."/>
        </authorList>
    </citation>
    <scope>NUCLEOTIDE SEQUENCE [LARGE SCALE GENOMIC DNA]</scope>
    <source>
        <strain evidence="6 7">DSM 17245</strain>
    </source>
</reference>
<evidence type="ECO:0000256" key="1">
    <source>
        <dbReference type="ARBA" id="ARBA00004196"/>
    </source>
</evidence>
<gene>
    <name evidence="6" type="ORF">HNQ46_001802</name>
</gene>
<feature type="domain" description="Periplasmic binding protein" evidence="5">
    <location>
        <begin position="74"/>
        <end position="331"/>
    </location>
</feature>
<dbReference type="InterPro" id="IPR050555">
    <property type="entry name" value="Bact_Solute-Bind_Prot2"/>
</dbReference>
<dbReference type="EMBL" id="JACHHH010000009">
    <property type="protein sequence ID" value="MBB6041812.1"/>
    <property type="molecule type" value="Genomic_DNA"/>
</dbReference>
<organism evidence="6 7">
    <name type="scientific">Oribacterium sinus</name>
    <dbReference type="NCBI Taxonomy" id="237576"/>
    <lineage>
        <taxon>Bacteria</taxon>
        <taxon>Bacillati</taxon>
        <taxon>Bacillota</taxon>
        <taxon>Clostridia</taxon>
        <taxon>Lachnospirales</taxon>
        <taxon>Lachnospiraceae</taxon>
        <taxon>Oribacterium</taxon>
    </lineage>
</organism>
<comment type="similarity">
    <text evidence="2">Belongs to the bacterial solute-binding protein 2 family.</text>
</comment>
<dbReference type="GeneID" id="85015334"/>
<feature type="compositionally biased region" description="Low complexity" evidence="3">
    <location>
        <begin position="25"/>
        <end position="39"/>
    </location>
</feature>
<sequence>MKRMRLMAMVIAGATIISALVGCGSSSSNTTTSTTAKTEASAEEKTSGKTEVASGDLFDVAKYKSNKDKSEWTIAVVTKDNTSAWFKRMEVGVNRFGKDTSINVIQKGPATADAASQVEVVDQMIDQGVDAICVVPIDPGALEASLQRAMEAGIVVVSHEASNLENTLFDIEAFTAKDFGAAIMDELAKAMDKEGKYAEMVAYTTSTTHMEYANAQYERQKEAYPDMELIDGKVPTCESEESMDTSYQRAKEVLKANPDLKGFTGVASTDCPGIAKAVEELGLDVHVVGVGTPKEFAPYMKSGTIDTLLLWDPDLSGYVMCKLAADILAGENIGDGEGYNAGVDGYKSMTLNKDTNRTLIGQAELVVTPDTVDNYEF</sequence>
<evidence type="ECO:0000256" key="3">
    <source>
        <dbReference type="SAM" id="MobiDB-lite"/>
    </source>
</evidence>
<dbReference type="Pfam" id="PF13407">
    <property type="entry name" value="Peripla_BP_4"/>
    <property type="match status" value="1"/>
</dbReference>
<dbReference type="Gene3D" id="3.40.50.2300">
    <property type="match status" value="2"/>
</dbReference>
<dbReference type="AlphaFoldDB" id="A0A7W9SGP1"/>
<dbReference type="RefSeq" id="WP_183684381.1">
    <property type="nucleotide sequence ID" value="NZ_JACHHH010000009.1"/>
</dbReference>
<dbReference type="GO" id="GO:0030288">
    <property type="term" value="C:outer membrane-bounded periplasmic space"/>
    <property type="evidence" value="ECO:0007669"/>
    <property type="project" value="TreeGrafter"/>
</dbReference>
<comment type="caution">
    <text evidence="6">The sequence shown here is derived from an EMBL/GenBank/DDBJ whole genome shotgun (WGS) entry which is preliminary data.</text>
</comment>
<dbReference type="PROSITE" id="PS51257">
    <property type="entry name" value="PROKAR_LIPOPROTEIN"/>
    <property type="match status" value="1"/>
</dbReference>
<dbReference type="PANTHER" id="PTHR30036:SF7">
    <property type="entry name" value="ABC TRANSPORTER PERIPLASMIC-BINDING PROTEIN YPHF"/>
    <property type="match status" value="1"/>
</dbReference>
<dbReference type="InterPro" id="IPR028082">
    <property type="entry name" value="Peripla_BP_I"/>
</dbReference>
<feature type="chain" id="PRO_5038490253" evidence="4">
    <location>
        <begin position="20"/>
        <end position="377"/>
    </location>
</feature>
<dbReference type="PANTHER" id="PTHR30036">
    <property type="entry name" value="D-XYLOSE-BINDING PERIPLASMIC PROTEIN"/>
    <property type="match status" value="1"/>
</dbReference>
<keyword evidence="4" id="KW-0732">Signal</keyword>